<protein>
    <recommendedName>
        <fullName evidence="2">DUF7657 domain-containing protein</fullName>
    </recommendedName>
</protein>
<name>A0AAP7GQ38_STEMA</name>
<evidence type="ECO:0000313" key="3">
    <source>
        <dbReference type="EMBL" id="OBU60037.1"/>
    </source>
</evidence>
<proteinExistence type="predicted"/>
<feature type="transmembrane region" description="Helical" evidence="1">
    <location>
        <begin position="139"/>
        <end position="159"/>
    </location>
</feature>
<dbReference type="Proteomes" id="UP000092125">
    <property type="component" value="Unassembled WGS sequence"/>
</dbReference>
<dbReference type="RefSeq" id="WP_065182792.1">
    <property type="nucleotide sequence ID" value="NZ_LYVI01000012.1"/>
</dbReference>
<feature type="transmembrane region" description="Helical" evidence="1">
    <location>
        <begin position="253"/>
        <end position="275"/>
    </location>
</feature>
<feature type="transmembrane region" description="Helical" evidence="1">
    <location>
        <begin position="166"/>
        <end position="184"/>
    </location>
</feature>
<feature type="transmembrane region" description="Helical" evidence="1">
    <location>
        <begin position="359"/>
        <end position="377"/>
    </location>
</feature>
<dbReference type="EMBL" id="LYVI01000012">
    <property type="protein sequence ID" value="OBU60037.1"/>
    <property type="molecule type" value="Genomic_DNA"/>
</dbReference>
<evidence type="ECO:0000259" key="2">
    <source>
        <dbReference type="Pfam" id="PF24677"/>
    </source>
</evidence>
<dbReference type="AlphaFoldDB" id="A0AAP7GQ38"/>
<gene>
    <name evidence="3" type="ORF">A9K56_16100</name>
</gene>
<feature type="transmembrane region" description="Helical" evidence="1">
    <location>
        <begin position="397"/>
        <end position="418"/>
    </location>
</feature>
<feature type="transmembrane region" description="Helical" evidence="1">
    <location>
        <begin position="190"/>
        <end position="206"/>
    </location>
</feature>
<comment type="caution">
    <text evidence="3">The sequence shown here is derived from an EMBL/GenBank/DDBJ whole genome shotgun (WGS) entry which is preliminary data.</text>
</comment>
<keyword evidence="1" id="KW-0812">Transmembrane</keyword>
<dbReference type="InterPro" id="IPR056074">
    <property type="entry name" value="DUF7657"/>
</dbReference>
<feature type="transmembrane region" description="Helical" evidence="1">
    <location>
        <begin position="479"/>
        <end position="497"/>
    </location>
</feature>
<feature type="transmembrane region" description="Helical" evidence="1">
    <location>
        <begin position="32"/>
        <end position="50"/>
    </location>
</feature>
<feature type="transmembrane region" description="Helical" evidence="1">
    <location>
        <begin position="425"/>
        <end position="442"/>
    </location>
</feature>
<accession>A0AAP7GQ38</accession>
<feature type="transmembrane region" description="Helical" evidence="1">
    <location>
        <begin position="218"/>
        <end position="247"/>
    </location>
</feature>
<reference evidence="3 4" key="1">
    <citation type="submission" date="2016-05" db="EMBL/GenBank/DDBJ databases">
        <title>Draft Genome Sequences of Stenotrophomonas maltophilia Strains Sm32COP, Sm41DVV, Sm46PAILV, SmF3, SmF22, SmSOFb1 and SmCVFa1, Isolated from Different Manures, in France.</title>
        <authorList>
            <person name="Nazaret S."/>
            <person name="Bodilis J."/>
        </authorList>
    </citation>
    <scope>NUCLEOTIDE SEQUENCE [LARGE SCALE GENOMIC DNA]</scope>
    <source>
        <strain evidence="3 4">Sm41DVV</strain>
    </source>
</reference>
<feature type="domain" description="DUF7657" evidence="2">
    <location>
        <begin position="33"/>
        <end position="407"/>
    </location>
</feature>
<evidence type="ECO:0000256" key="1">
    <source>
        <dbReference type="SAM" id="Phobius"/>
    </source>
</evidence>
<keyword evidence="1" id="KW-0472">Membrane</keyword>
<sequence length="619" mass="67102">MTARATTPGSTLPLAAREGGLLDGLDSRQARLCLGIVAVLCLLYVAFALTPSSYAMASQYLGLAPIEPLLGKARGIRMDEWMVYTPYVQIAVANDFGATNAFSPYHETLRSFQALPLLDWGLLFKPYHWAFFILPPANAYSFFFMFMAMAFLCGWALFLRQLRVPPLAAVLVALTLYFSPYVQVWWTTNWGAFALAPWVAVAWLRIDNRWLRILASAYALVVWLLAVAYPPFIISALLAMGVLVLAFRRDALTVARLLDAAVAGGLALLAFLGYFHEAIEIVRNTVYPGQRESAGGGVSPVALLTHGFPNLMTRGFYPLPAFEPSNACEIAVFSSLLPLFTAVLADWTQVLRWARGHRLSLGVLAAGIALVACWIFLPVPLRIGQLTGLSMVPPTRALLALGLLLNIGCAIVLVRGGVRLGRGRLLLLAALLLAGCLLKFAFGQGSFSRLHATADAWPLLCVGVLAFAARRPRFAAHPVALVLAVAALGNVLTNGLFNPVQSARPIFDMDRGAVLASMQERGARQAADGALVVEGRYGALLSGVGIPAVNHTLYFPQLAYFRARFPDMPEDRFNTTFNRYHHVMVSDVAEPRSMYADLVEVPAAAMLAAPAQPPAPPQP</sequence>
<keyword evidence="1" id="KW-1133">Transmembrane helix</keyword>
<dbReference type="Pfam" id="PF24677">
    <property type="entry name" value="DUF7657"/>
    <property type="match status" value="1"/>
</dbReference>
<evidence type="ECO:0000313" key="4">
    <source>
        <dbReference type="Proteomes" id="UP000092125"/>
    </source>
</evidence>
<organism evidence="3 4">
    <name type="scientific">Stenotrophomonas maltophilia</name>
    <name type="common">Pseudomonas maltophilia</name>
    <name type="synonym">Xanthomonas maltophilia</name>
    <dbReference type="NCBI Taxonomy" id="40324"/>
    <lineage>
        <taxon>Bacteria</taxon>
        <taxon>Pseudomonadati</taxon>
        <taxon>Pseudomonadota</taxon>
        <taxon>Gammaproteobacteria</taxon>
        <taxon>Lysobacterales</taxon>
        <taxon>Lysobacteraceae</taxon>
        <taxon>Stenotrophomonas</taxon>
        <taxon>Stenotrophomonas maltophilia group</taxon>
    </lineage>
</organism>